<dbReference type="Proteomes" id="UP000002624">
    <property type="component" value="Unassembled WGS sequence"/>
</dbReference>
<dbReference type="HOGENOM" id="CLU_2512138_0_0_1"/>
<proteinExistence type="predicted"/>
<dbReference type="VEuPathDB" id="FungiDB:HCDG_02833"/>
<dbReference type="STRING" id="544712.C6H9F2"/>
<dbReference type="AlphaFoldDB" id="C6H9F2"/>
<evidence type="ECO:0000313" key="2">
    <source>
        <dbReference type="Proteomes" id="UP000002624"/>
    </source>
</evidence>
<reference evidence="2" key="1">
    <citation type="submission" date="2009-05" db="EMBL/GenBank/DDBJ databases">
        <title>The genome sequence of Ajellomyces capsulatus strain H143.</title>
        <authorList>
            <person name="Champion M."/>
            <person name="Cuomo C.A."/>
            <person name="Ma L.-J."/>
            <person name="Henn M.R."/>
            <person name="Sil A."/>
            <person name="Goldman B."/>
            <person name="Young S.K."/>
            <person name="Kodira C.D."/>
            <person name="Zeng Q."/>
            <person name="Koehrsen M."/>
            <person name="Alvarado L."/>
            <person name="Berlin A.M."/>
            <person name="Borenstein D."/>
            <person name="Chen Z."/>
            <person name="Engels R."/>
            <person name="Freedman E."/>
            <person name="Gellesch M."/>
            <person name="Goldberg J."/>
            <person name="Griggs A."/>
            <person name="Gujja S."/>
            <person name="Heiman D.I."/>
            <person name="Hepburn T.A."/>
            <person name="Howarth C."/>
            <person name="Jen D."/>
            <person name="Larson L."/>
            <person name="Lewis B."/>
            <person name="Mehta T."/>
            <person name="Park D."/>
            <person name="Pearson M."/>
            <person name="Roberts A."/>
            <person name="Saif S."/>
            <person name="Shea T.D."/>
            <person name="Shenoy N."/>
            <person name="Sisk P."/>
            <person name="Stolte C."/>
            <person name="Sykes S."/>
            <person name="Walk T."/>
            <person name="White J."/>
            <person name="Yandava C."/>
            <person name="Klein B."/>
            <person name="McEwen J.G."/>
            <person name="Puccia R."/>
            <person name="Goldman G.H."/>
            <person name="Felipe M.S."/>
            <person name="Nino-Vega G."/>
            <person name="San-Blas G."/>
            <person name="Taylor J.W."/>
            <person name="Mendoza L."/>
            <person name="Galagan J.E."/>
            <person name="Nusbaum C."/>
            <person name="Birren B.W."/>
        </authorList>
    </citation>
    <scope>NUCLEOTIDE SEQUENCE [LARGE SCALE GENOMIC DNA]</scope>
    <source>
        <strain evidence="2">H143</strain>
    </source>
</reference>
<gene>
    <name evidence="1" type="ORF">HCDG_02833</name>
</gene>
<dbReference type="EMBL" id="GG692421">
    <property type="protein sequence ID" value="EER42935.1"/>
    <property type="molecule type" value="Genomic_DNA"/>
</dbReference>
<sequence length="85" mass="9391">MGLNNIKPSEIVFKVKLFASDYSVIFLVIVRGQICVMKVVSKILRKLLLSDTDGNSITVEGHDGTTNRKIVNWISMCLSLPPIGD</sequence>
<accession>C6H9F2</accession>
<organism evidence="1 2">
    <name type="scientific">Ajellomyces capsulatus (strain H143)</name>
    <name type="common">Darling's disease fungus</name>
    <name type="synonym">Histoplasma capsulatum</name>
    <dbReference type="NCBI Taxonomy" id="544712"/>
    <lineage>
        <taxon>Eukaryota</taxon>
        <taxon>Fungi</taxon>
        <taxon>Dikarya</taxon>
        <taxon>Ascomycota</taxon>
        <taxon>Pezizomycotina</taxon>
        <taxon>Eurotiomycetes</taxon>
        <taxon>Eurotiomycetidae</taxon>
        <taxon>Onygenales</taxon>
        <taxon>Ajellomycetaceae</taxon>
        <taxon>Histoplasma</taxon>
    </lineage>
</organism>
<protein>
    <submittedName>
        <fullName evidence="1">Uncharacterized protein</fullName>
    </submittedName>
</protein>
<name>C6H9F2_AJECH</name>
<evidence type="ECO:0000313" key="1">
    <source>
        <dbReference type="EMBL" id="EER42935.1"/>
    </source>
</evidence>
<dbReference type="OMA" id="VNWISMC"/>